<dbReference type="PANTHER" id="PTHR31170:SF18">
    <property type="entry name" value="(WILD MALAYSIAN BANANA) HYPOTHETICAL PROTEIN"/>
    <property type="match status" value="1"/>
</dbReference>
<protein>
    <submittedName>
        <fullName evidence="1">Uncharacterized protein</fullName>
    </submittedName>
</protein>
<dbReference type="InterPro" id="IPR004158">
    <property type="entry name" value="DUF247_pln"/>
</dbReference>
<organism evidence="1 2">
    <name type="scientific">Rubus argutus</name>
    <name type="common">Southern blackberry</name>
    <dbReference type="NCBI Taxonomy" id="59490"/>
    <lineage>
        <taxon>Eukaryota</taxon>
        <taxon>Viridiplantae</taxon>
        <taxon>Streptophyta</taxon>
        <taxon>Embryophyta</taxon>
        <taxon>Tracheophyta</taxon>
        <taxon>Spermatophyta</taxon>
        <taxon>Magnoliopsida</taxon>
        <taxon>eudicotyledons</taxon>
        <taxon>Gunneridae</taxon>
        <taxon>Pentapetalae</taxon>
        <taxon>rosids</taxon>
        <taxon>fabids</taxon>
        <taxon>Rosales</taxon>
        <taxon>Rosaceae</taxon>
        <taxon>Rosoideae</taxon>
        <taxon>Rosoideae incertae sedis</taxon>
        <taxon>Rubus</taxon>
    </lineage>
</organism>
<dbReference type="EMBL" id="JBEDUW010000004">
    <property type="protein sequence ID" value="KAK9934212.1"/>
    <property type="molecule type" value="Genomic_DNA"/>
</dbReference>
<dbReference type="AlphaFoldDB" id="A0AAW1XC59"/>
<dbReference type="Proteomes" id="UP001457282">
    <property type="component" value="Unassembled WGS sequence"/>
</dbReference>
<proteinExistence type="predicted"/>
<evidence type="ECO:0000313" key="2">
    <source>
        <dbReference type="Proteomes" id="UP001457282"/>
    </source>
</evidence>
<comment type="caution">
    <text evidence="1">The sequence shown here is derived from an EMBL/GenBank/DDBJ whole genome shotgun (WGS) entry which is preliminary data.</text>
</comment>
<name>A0AAW1XC59_RUBAR</name>
<accession>A0AAW1XC59</accession>
<gene>
    <name evidence="1" type="ORF">M0R45_021364</name>
</gene>
<sequence length="119" mass="13623">MAGTKWVIQVNEDVKNMEGLSTEKEHWNKGSIYKLPASVTDINKKAYKPQIVSFGPYHYDPADPMEEHKHRALLHFLKRCGKPVELFVNALAEVEDDLKESYNLLHSVPKDVTVESDFP</sequence>
<keyword evidence="2" id="KW-1185">Reference proteome</keyword>
<evidence type="ECO:0000313" key="1">
    <source>
        <dbReference type="EMBL" id="KAK9934212.1"/>
    </source>
</evidence>
<reference evidence="1 2" key="1">
    <citation type="journal article" date="2023" name="G3 (Bethesda)">
        <title>A chromosome-length genome assembly and annotation of blackberry (Rubus argutus, cv. 'Hillquist').</title>
        <authorList>
            <person name="Bruna T."/>
            <person name="Aryal R."/>
            <person name="Dudchenko O."/>
            <person name="Sargent D.J."/>
            <person name="Mead D."/>
            <person name="Buti M."/>
            <person name="Cavallini A."/>
            <person name="Hytonen T."/>
            <person name="Andres J."/>
            <person name="Pham M."/>
            <person name="Weisz D."/>
            <person name="Mascagni F."/>
            <person name="Usai G."/>
            <person name="Natali L."/>
            <person name="Bassil N."/>
            <person name="Fernandez G.E."/>
            <person name="Lomsadze A."/>
            <person name="Armour M."/>
            <person name="Olukolu B."/>
            <person name="Poorten T."/>
            <person name="Britton C."/>
            <person name="Davik J."/>
            <person name="Ashrafi H."/>
            <person name="Aiden E.L."/>
            <person name="Borodovsky M."/>
            <person name="Worthington M."/>
        </authorList>
    </citation>
    <scope>NUCLEOTIDE SEQUENCE [LARGE SCALE GENOMIC DNA]</scope>
    <source>
        <strain evidence="1">PI 553951</strain>
    </source>
</reference>
<dbReference type="Pfam" id="PF03140">
    <property type="entry name" value="DUF247"/>
    <property type="match status" value="1"/>
</dbReference>
<dbReference type="PANTHER" id="PTHR31170">
    <property type="entry name" value="BNAC04G53230D PROTEIN"/>
    <property type="match status" value="1"/>
</dbReference>